<proteinExistence type="predicted"/>
<feature type="region of interest" description="Disordered" evidence="1">
    <location>
        <begin position="72"/>
        <end position="95"/>
    </location>
</feature>
<feature type="compositionally biased region" description="Polar residues" evidence="1">
    <location>
        <begin position="72"/>
        <end position="82"/>
    </location>
</feature>
<feature type="compositionally biased region" description="Basic and acidic residues" evidence="1">
    <location>
        <begin position="83"/>
        <end position="95"/>
    </location>
</feature>
<evidence type="ECO:0000313" key="3">
    <source>
        <dbReference type="Proteomes" id="UP000504636"/>
    </source>
</evidence>
<reference evidence="2 4" key="1">
    <citation type="journal article" date="2020" name="Stud. Mycol.">
        <title>101 Dothideomycetes genomes: a test case for predicting lifestyles and emergence of pathogens.</title>
        <authorList>
            <person name="Haridas S."/>
            <person name="Albert R."/>
            <person name="Binder M."/>
            <person name="Bloem J."/>
            <person name="Labutti K."/>
            <person name="Salamov A."/>
            <person name="Andreopoulos B."/>
            <person name="Baker S."/>
            <person name="Barry K."/>
            <person name="Bills G."/>
            <person name="Bluhm B."/>
            <person name="Cannon C."/>
            <person name="Castanera R."/>
            <person name="Culley D."/>
            <person name="Daum C."/>
            <person name="Ezra D."/>
            <person name="Gonzalez J."/>
            <person name="Henrissat B."/>
            <person name="Kuo A."/>
            <person name="Liang C."/>
            <person name="Lipzen A."/>
            <person name="Lutzoni F."/>
            <person name="Magnuson J."/>
            <person name="Mondo S."/>
            <person name="Nolan M."/>
            <person name="Ohm R."/>
            <person name="Pangilinan J."/>
            <person name="Park H.-J."/>
            <person name="Ramirez L."/>
            <person name="Alfaro M."/>
            <person name="Sun H."/>
            <person name="Tritt A."/>
            <person name="Yoshinaga Y."/>
            <person name="Zwiers L.-H."/>
            <person name="Turgeon B."/>
            <person name="Goodwin S."/>
            <person name="Spatafora J."/>
            <person name="Crous P."/>
            <person name="Grigoriev I."/>
        </authorList>
    </citation>
    <scope>NUCLEOTIDE SEQUENCE</scope>
    <source>
        <strain evidence="2 4">CBS 304.34</strain>
    </source>
</reference>
<evidence type="ECO:0000313" key="4">
    <source>
        <dbReference type="RefSeq" id="XP_033583642.1"/>
    </source>
</evidence>
<organism evidence="2">
    <name type="scientific">Mytilinidion resinicola</name>
    <dbReference type="NCBI Taxonomy" id="574789"/>
    <lineage>
        <taxon>Eukaryota</taxon>
        <taxon>Fungi</taxon>
        <taxon>Dikarya</taxon>
        <taxon>Ascomycota</taxon>
        <taxon>Pezizomycotina</taxon>
        <taxon>Dothideomycetes</taxon>
        <taxon>Pleosporomycetidae</taxon>
        <taxon>Mytilinidiales</taxon>
        <taxon>Mytilinidiaceae</taxon>
        <taxon>Mytilinidion</taxon>
    </lineage>
</organism>
<gene>
    <name evidence="2 4" type="ORF">BDZ99DRAFT_458520</name>
</gene>
<name>A0A6A6Z783_9PEZI</name>
<dbReference type="PANTHER" id="PTHR42085:SF1">
    <property type="entry name" value="F-BOX DOMAIN-CONTAINING PROTEIN"/>
    <property type="match status" value="1"/>
</dbReference>
<dbReference type="AlphaFoldDB" id="A0A6A6Z783"/>
<keyword evidence="3" id="KW-1185">Reference proteome</keyword>
<dbReference type="PANTHER" id="PTHR42085">
    <property type="entry name" value="F-BOX DOMAIN-CONTAINING PROTEIN"/>
    <property type="match status" value="1"/>
</dbReference>
<dbReference type="EMBL" id="MU003693">
    <property type="protein sequence ID" value="KAF2816678.1"/>
    <property type="molecule type" value="Genomic_DNA"/>
</dbReference>
<evidence type="ECO:0000313" key="2">
    <source>
        <dbReference type="EMBL" id="KAF2816678.1"/>
    </source>
</evidence>
<dbReference type="RefSeq" id="XP_033583642.1">
    <property type="nucleotide sequence ID" value="XM_033718935.1"/>
</dbReference>
<protein>
    <recommendedName>
        <fullName evidence="5">F-box domain-containing protein</fullName>
    </recommendedName>
</protein>
<reference evidence="4" key="2">
    <citation type="submission" date="2020-04" db="EMBL/GenBank/DDBJ databases">
        <authorList>
            <consortium name="NCBI Genome Project"/>
        </authorList>
    </citation>
    <scope>NUCLEOTIDE SEQUENCE</scope>
    <source>
        <strain evidence="4">CBS 304.34</strain>
    </source>
</reference>
<evidence type="ECO:0000256" key="1">
    <source>
        <dbReference type="SAM" id="MobiDB-lite"/>
    </source>
</evidence>
<sequence length="366" mass="42024">MEPYKETGDRVVTEIIPTKTQTGRNQVSNLPLDKSAPVIAYSPGEPCYLLAQAIIRRQMKTEEDYVKIEECTSSQIGRPSDNSSREESVSEKSRHLDVDAKEEAMQHQNAGYVAKRNPSMWSIISCELHKRISSLCFSDPDSKPKPDLQPSLLLRLPTELRLEIWRFVFPPPHSKPHRALSLLRTNRQIYEEALTIAFPRIRFYFRDINALKGHLASLSLKQLTQLNHLRLPARSLEAALKDLALIPFLANLDHTTVTITLHLPSAASNRLRTVPSPIALQEWLVRAEKLWGLRSITIDNNGFYSDWQFLLLFLHMHALHPRTPIHGLFTNKHKSWAYSLRRKEKREGGGFVMVMHRMDVSEGEWT</sequence>
<reference evidence="4" key="3">
    <citation type="submission" date="2025-04" db="UniProtKB">
        <authorList>
            <consortium name="RefSeq"/>
        </authorList>
    </citation>
    <scope>IDENTIFICATION</scope>
    <source>
        <strain evidence="4">CBS 304.34</strain>
    </source>
</reference>
<dbReference type="OrthoDB" id="3945275at2759"/>
<accession>A0A6A6Z783</accession>
<dbReference type="GeneID" id="54459828"/>
<dbReference type="InterPro" id="IPR038883">
    <property type="entry name" value="AN11006-like"/>
</dbReference>
<evidence type="ECO:0008006" key="5">
    <source>
        <dbReference type="Google" id="ProtNLM"/>
    </source>
</evidence>
<dbReference type="Proteomes" id="UP000504636">
    <property type="component" value="Unplaced"/>
</dbReference>